<dbReference type="Gene3D" id="2.120.10.80">
    <property type="entry name" value="Kelch-type beta propeller"/>
    <property type="match status" value="1"/>
</dbReference>
<dbReference type="CDD" id="cd16655">
    <property type="entry name" value="RING-Ubox_WDSUB1-like"/>
    <property type="match status" value="1"/>
</dbReference>
<evidence type="ECO:0000313" key="3">
    <source>
        <dbReference type="EMBL" id="CAG9316645.1"/>
    </source>
</evidence>
<organism evidence="3 4">
    <name type="scientific">Blepharisma stoltei</name>
    <dbReference type="NCBI Taxonomy" id="1481888"/>
    <lineage>
        <taxon>Eukaryota</taxon>
        <taxon>Sar</taxon>
        <taxon>Alveolata</taxon>
        <taxon>Ciliophora</taxon>
        <taxon>Postciliodesmatophora</taxon>
        <taxon>Heterotrichea</taxon>
        <taxon>Heterotrichida</taxon>
        <taxon>Blepharismidae</taxon>
        <taxon>Blepharisma</taxon>
    </lineage>
</organism>
<protein>
    <recommendedName>
        <fullName evidence="2">U-box domain-containing protein</fullName>
    </recommendedName>
</protein>
<dbReference type="PROSITE" id="PS51698">
    <property type="entry name" value="U_BOX"/>
    <property type="match status" value="1"/>
</dbReference>
<feature type="coiled-coil region" evidence="1">
    <location>
        <begin position="133"/>
        <end position="188"/>
    </location>
</feature>
<dbReference type="SMART" id="SM00504">
    <property type="entry name" value="Ubox"/>
    <property type="match status" value="1"/>
</dbReference>
<dbReference type="PANTHER" id="PTHR46573">
    <property type="entry name" value="WD REPEAT, SAM AND U-BOX DOMAIN-CONTAINING PROTEIN 1"/>
    <property type="match status" value="1"/>
</dbReference>
<evidence type="ECO:0000259" key="2">
    <source>
        <dbReference type="PROSITE" id="PS51698"/>
    </source>
</evidence>
<comment type="caution">
    <text evidence="3">The sequence shown here is derived from an EMBL/GenBank/DDBJ whole genome shotgun (WGS) entry which is preliminary data.</text>
</comment>
<dbReference type="InterPro" id="IPR006652">
    <property type="entry name" value="Kelch_1"/>
</dbReference>
<evidence type="ECO:0000313" key="4">
    <source>
        <dbReference type="Proteomes" id="UP001162131"/>
    </source>
</evidence>
<dbReference type="GO" id="GO:0004842">
    <property type="term" value="F:ubiquitin-protein transferase activity"/>
    <property type="evidence" value="ECO:0007669"/>
    <property type="project" value="InterPro"/>
</dbReference>
<dbReference type="SUPFAM" id="SSF50965">
    <property type="entry name" value="Galactose oxidase, central domain"/>
    <property type="match status" value="1"/>
</dbReference>
<sequence length="596" mass="69514">MAEYFIDIPSDYCCPITGELMEDPVLAPDGQSYERAAITAWFQRQKTSPLTGENLKSTFLIDNHRLRAIIQSFKETMPEIQRENQVKRDLLEAIKIRENYFEDHIRKGQEQIESISDLLRVEKERNLLYESKLAAYKMTIKSQNNQIESLKANLEHYAKRFKEKYDEVKWLNEELRKALDNKSFLKEELSIKSDGRAQIKTESEAQDTCKMICGLSPEIEKMIDCLINVKFKILIDELIKIETVIGRDDDSRSLTVYQLREIKVSLFDLKLNIEKSKRELENWREELQWETQKKFQNSSGEYSKNRLSLQEINAINLGSETEQYLRRSWSADISAFDLSTSRVDQMMPIYLIEKDKNSRINLIVYNTENRIEEAKWVNPPEWIDECSCAAQLPTHEIFCFGKGYPPSGVSLIIDVNLGVRMLPSGTPCSYSSAIYFNKNIYCFGGIDSYSDLTLSERFDLNENRWIKLRPLPNSDFSCNSIVFNGDILISGAMSCNLLRYSINNNSFTRIPFRFSENKRKILIDLGKLYLIECGNGKIYESKFWDETVWEQIGSSIISMKYSQVYCSYNRRAIFIGCRKPDKYYKFSLDDKIMVNL</sequence>
<evidence type="ECO:0000256" key="1">
    <source>
        <dbReference type="SAM" id="Coils"/>
    </source>
</evidence>
<dbReference type="Pfam" id="PF01344">
    <property type="entry name" value="Kelch_1"/>
    <property type="match status" value="1"/>
</dbReference>
<dbReference type="InterPro" id="IPR003613">
    <property type="entry name" value="Ubox_domain"/>
</dbReference>
<reference evidence="3" key="1">
    <citation type="submission" date="2021-09" db="EMBL/GenBank/DDBJ databases">
        <authorList>
            <consortium name="AG Swart"/>
            <person name="Singh M."/>
            <person name="Singh A."/>
            <person name="Seah K."/>
            <person name="Emmerich C."/>
        </authorList>
    </citation>
    <scope>NUCLEOTIDE SEQUENCE</scope>
    <source>
        <strain evidence="3">ATCC30299</strain>
    </source>
</reference>
<name>A0AAU9IY76_9CILI</name>
<gene>
    <name evidence="3" type="ORF">BSTOLATCC_MIC16753</name>
</gene>
<dbReference type="Proteomes" id="UP001162131">
    <property type="component" value="Unassembled WGS sequence"/>
</dbReference>
<accession>A0AAU9IY76</accession>
<dbReference type="GO" id="GO:0016567">
    <property type="term" value="P:protein ubiquitination"/>
    <property type="evidence" value="ECO:0007669"/>
    <property type="project" value="InterPro"/>
</dbReference>
<dbReference type="EMBL" id="CAJZBQ010000016">
    <property type="protein sequence ID" value="CAG9316645.1"/>
    <property type="molecule type" value="Genomic_DNA"/>
</dbReference>
<dbReference type="InterPro" id="IPR052085">
    <property type="entry name" value="WD-SAM-U-box"/>
</dbReference>
<keyword evidence="4" id="KW-1185">Reference proteome</keyword>
<dbReference type="AlphaFoldDB" id="A0AAU9IY76"/>
<keyword evidence="1" id="KW-0175">Coiled coil</keyword>
<feature type="coiled-coil region" evidence="1">
    <location>
        <begin position="266"/>
        <end position="293"/>
    </location>
</feature>
<dbReference type="InterPro" id="IPR013083">
    <property type="entry name" value="Znf_RING/FYVE/PHD"/>
</dbReference>
<dbReference type="PANTHER" id="PTHR46573:SF1">
    <property type="entry name" value="WD REPEAT, SAM AND U-BOX DOMAIN-CONTAINING PROTEIN 1"/>
    <property type="match status" value="1"/>
</dbReference>
<feature type="domain" description="U-box" evidence="2">
    <location>
        <begin position="7"/>
        <end position="80"/>
    </location>
</feature>
<dbReference type="Gene3D" id="3.30.40.10">
    <property type="entry name" value="Zinc/RING finger domain, C3HC4 (zinc finger)"/>
    <property type="match status" value="1"/>
</dbReference>
<dbReference type="InterPro" id="IPR011043">
    <property type="entry name" value="Gal_Oxase/kelch_b-propeller"/>
</dbReference>
<dbReference type="InterPro" id="IPR015915">
    <property type="entry name" value="Kelch-typ_b-propeller"/>
</dbReference>
<proteinExistence type="predicted"/>
<dbReference type="SUPFAM" id="SSF57850">
    <property type="entry name" value="RING/U-box"/>
    <property type="match status" value="1"/>
</dbReference>
<dbReference type="Pfam" id="PF04564">
    <property type="entry name" value="U-box"/>
    <property type="match status" value="1"/>
</dbReference>